<proteinExistence type="predicted"/>
<feature type="chain" id="PRO_5015342755" evidence="1">
    <location>
        <begin position="18"/>
        <end position="146"/>
    </location>
</feature>
<name>A0A2R6W0N9_MARPO</name>
<evidence type="ECO:0000313" key="3">
    <source>
        <dbReference type="Proteomes" id="UP000244005"/>
    </source>
</evidence>
<dbReference type="Gramene" id="Mp7g06800.1">
    <property type="protein sequence ID" value="Mp7g06800.1.cds1"/>
    <property type="gene ID" value="Mp7g06800"/>
</dbReference>
<feature type="signal peptide" evidence="1">
    <location>
        <begin position="1"/>
        <end position="17"/>
    </location>
</feature>
<evidence type="ECO:0000313" key="2">
    <source>
        <dbReference type="EMBL" id="PTQ27421.1"/>
    </source>
</evidence>
<accession>A0A2R6W0N9</accession>
<dbReference type="Proteomes" id="UP000244005">
    <property type="component" value="Unassembled WGS sequence"/>
</dbReference>
<reference evidence="3" key="1">
    <citation type="journal article" date="2017" name="Cell">
        <title>Insights into land plant evolution garnered from the Marchantia polymorpha genome.</title>
        <authorList>
            <person name="Bowman J.L."/>
            <person name="Kohchi T."/>
            <person name="Yamato K.T."/>
            <person name="Jenkins J."/>
            <person name="Shu S."/>
            <person name="Ishizaki K."/>
            <person name="Yamaoka S."/>
            <person name="Nishihama R."/>
            <person name="Nakamura Y."/>
            <person name="Berger F."/>
            <person name="Adam C."/>
            <person name="Aki S.S."/>
            <person name="Althoff F."/>
            <person name="Araki T."/>
            <person name="Arteaga-Vazquez M.A."/>
            <person name="Balasubrmanian S."/>
            <person name="Barry K."/>
            <person name="Bauer D."/>
            <person name="Boehm C.R."/>
            <person name="Briginshaw L."/>
            <person name="Caballero-Perez J."/>
            <person name="Catarino B."/>
            <person name="Chen F."/>
            <person name="Chiyoda S."/>
            <person name="Chovatia M."/>
            <person name="Davies K.M."/>
            <person name="Delmans M."/>
            <person name="Demura T."/>
            <person name="Dierschke T."/>
            <person name="Dolan L."/>
            <person name="Dorantes-Acosta A.E."/>
            <person name="Eklund D.M."/>
            <person name="Florent S.N."/>
            <person name="Flores-Sandoval E."/>
            <person name="Fujiyama A."/>
            <person name="Fukuzawa H."/>
            <person name="Galik B."/>
            <person name="Grimanelli D."/>
            <person name="Grimwood J."/>
            <person name="Grossniklaus U."/>
            <person name="Hamada T."/>
            <person name="Haseloff J."/>
            <person name="Hetherington A.J."/>
            <person name="Higo A."/>
            <person name="Hirakawa Y."/>
            <person name="Hundley H.N."/>
            <person name="Ikeda Y."/>
            <person name="Inoue K."/>
            <person name="Inoue S.I."/>
            <person name="Ishida S."/>
            <person name="Jia Q."/>
            <person name="Kakita M."/>
            <person name="Kanazawa T."/>
            <person name="Kawai Y."/>
            <person name="Kawashima T."/>
            <person name="Kennedy M."/>
            <person name="Kinose K."/>
            <person name="Kinoshita T."/>
            <person name="Kohara Y."/>
            <person name="Koide E."/>
            <person name="Komatsu K."/>
            <person name="Kopischke S."/>
            <person name="Kubo M."/>
            <person name="Kyozuka J."/>
            <person name="Lagercrantz U."/>
            <person name="Lin S.S."/>
            <person name="Lindquist E."/>
            <person name="Lipzen A.M."/>
            <person name="Lu C.W."/>
            <person name="De Luna E."/>
            <person name="Martienssen R.A."/>
            <person name="Minamino N."/>
            <person name="Mizutani M."/>
            <person name="Mizutani M."/>
            <person name="Mochizuki N."/>
            <person name="Monte I."/>
            <person name="Mosher R."/>
            <person name="Nagasaki H."/>
            <person name="Nakagami H."/>
            <person name="Naramoto S."/>
            <person name="Nishitani K."/>
            <person name="Ohtani M."/>
            <person name="Okamoto T."/>
            <person name="Okumura M."/>
            <person name="Phillips J."/>
            <person name="Pollak B."/>
            <person name="Reinders A."/>
            <person name="Rovekamp M."/>
            <person name="Sano R."/>
            <person name="Sawa S."/>
            <person name="Schmid M.W."/>
            <person name="Shirakawa M."/>
            <person name="Solano R."/>
            <person name="Spunde A."/>
            <person name="Suetsugu N."/>
            <person name="Sugano S."/>
            <person name="Sugiyama A."/>
            <person name="Sun R."/>
            <person name="Suzuki Y."/>
            <person name="Takenaka M."/>
            <person name="Takezawa D."/>
            <person name="Tomogane H."/>
            <person name="Tsuzuki M."/>
            <person name="Ueda T."/>
            <person name="Umeda M."/>
            <person name="Ward J.M."/>
            <person name="Watanabe Y."/>
            <person name="Yazaki K."/>
            <person name="Yokoyama R."/>
            <person name="Yoshitake Y."/>
            <person name="Yotsui I."/>
            <person name="Zachgo S."/>
            <person name="Schmutz J."/>
        </authorList>
    </citation>
    <scope>NUCLEOTIDE SEQUENCE [LARGE SCALE GENOMIC DNA]</scope>
    <source>
        <strain evidence="3">Tak-1</strain>
    </source>
</reference>
<organism evidence="2 3">
    <name type="scientific">Marchantia polymorpha</name>
    <name type="common">Common liverwort</name>
    <name type="synonym">Marchantia aquatica</name>
    <dbReference type="NCBI Taxonomy" id="3197"/>
    <lineage>
        <taxon>Eukaryota</taxon>
        <taxon>Viridiplantae</taxon>
        <taxon>Streptophyta</taxon>
        <taxon>Embryophyta</taxon>
        <taxon>Marchantiophyta</taxon>
        <taxon>Marchantiopsida</taxon>
        <taxon>Marchantiidae</taxon>
        <taxon>Marchantiales</taxon>
        <taxon>Marchantiaceae</taxon>
        <taxon>Marchantia</taxon>
    </lineage>
</organism>
<evidence type="ECO:0000256" key="1">
    <source>
        <dbReference type="SAM" id="SignalP"/>
    </source>
</evidence>
<keyword evidence="1" id="KW-0732">Signal</keyword>
<sequence>MFLCWGIFGVCSPTVRIIAFQAIDPGSTPGRRRITQRRVPFLHGRTLYCTWTGILDPVVCSGWSRDMFDFEISQVCFLHVVLNSLGTILVKVITIPLGTKISNAMINDLVIEPYQNKPANQTNNVAVDLVRSAQFMARHNFIQEIS</sequence>
<dbReference type="AlphaFoldDB" id="A0A2R6W0N9"/>
<keyword evidence="3" id="KW-1185">Reference proteome</keyword>
<gene>
    <name evidence="2" type="ORF">MARPO_0199s0011</name>
</gene>
<protein>
    <submittedName>
        <fullName evidence="2">Uncharacterized protein</fullName>
    </submittedName>
</protein>
<dbReference type="EMBL" id="KZ772867">
    <property type="protein sequence ID" value="PTQ27421.1"/>
    <property type="molecule type" value="Genomic_DNA"/>
</dbReference>